<protein>
    <recommendedName>
        <fullName evidence="4">rRNA-processing protein FYV7</fullName>
    </recommendedName>
</protein>
<dbReference type="STRING" id="218851.A0A2G5DM99"/>
<feature type="region of interest" description="Disordered" evidence="1">
    <location>
        <begin position="92"/>
        <end position="120"/>
    </location>
</feature>
<evidence type="ECO:0000313" key="3">
    <source>
        <dbReference type="Proteomes" id="UP000230069"/>
    </source>
</evidence>
<feature type="compositionally biased region" description="Basic and acidic residues" evidence="1">
    <location>
        <begin position="142"/>
        <end position="163"/>
    </location>
</feature>
<keyword evidence="3" id="KW-1185">Reference proteome</keyword>
<feature type="compositionally biased region" description="Basic and acidic residues" evidence="1">
    <location>
        <begin position="1"/>
        <end position="19"/>
    </location>
</feature>
<accession>A0A2G5DM99</accession>
<dbReference type="PANTHER" id="PTHR15657">
    <property type="entry name" value="THYROID TRANSCRIPTION FACTOR 1-ASSOCIATED PROTEIN 26"/>
    <property type="match status" value="1"/>
</dbReference>
<feature type="region of interest" description="Disordered" evidence="1">
    <location>
        <begin position="1"/>
        <end position="34"/>
    </location>
</feature>
<dbReference type="FunCoup" id="A0A2G5DM99">
    <property type="interactions" value="650"/>
</dbReference>
<feature type="compositionally biased region" description="Basic residues" evidence="1">
    <location>
        <begin position="24"/>
        <end position="34"/>
    </location>
</feature>
<organism evidence="2 3">
    <name type="scientific">Aquilegia coerulea</name>
    <name type="common">Rocky mountain columbine</name>
    <dbReference type="NCBI Taxonomy" id="218851"/>
    <lineage>
        <taxon>Eukaryota</taxon>
        <taxon>Viridiplantae</taxon>
        <taxon>Streptophyta</taxon>
        <taxon>Embryophyta</taxon>
        <taxon>Tracheophyta</taxon>
        <taxon>Spermatophyta</taxon>
        <taxon>Magnoliopsida</taxon>
        <taxon>Ranunculales</taxon>
        <taxon>Ranunculaceae</taxon>
        <taxon>Thalictroideae</taxon>
        <taxon>Aquilegia</taxon>
    </lineage>
</organism>
<evidence type="ECO:0000256" key="1">
    <source>
        <dbReference type="SAM" id="MobiDB-lite"/>
    </source>
</evidence>
<dbReference type="InterPro" id="IPR013730">
    <property type="entry name" value="Fyv7/TAP26"/>
</dbReference>
<dbReference type="Pfam" id="PF08524">
    <property type="entry name" value="rRNA_processing"/>
    <property type="match status" value="1"/>
</dbReference>
<dbReference type="OrthoDB" id="1928808at2759"/>
<evidence type="ECO:0000313" key="2">
    <source>
        <dbReference type="EMBL" id="PIA44640.1"/>
    </source>
</evidence>
<dbReference type="InParanoid" id="A0A2G5DM99"/>
<proteinExistence type="predicted"/>
<dbReference type="EMBL" id="KZ305034">
    <property type="protein sequence ID" value="PIA44640.1"/>
    <property type="molecule type" value="Genomic_DNA"/>
</dbReference>
<dbReference type="GO" id="GO:0005634">
    <property type="term" value="C:nucleus"/>
    <property type="evidence" value="ECO:0007669"/>
    <property type="project" value="TreeGrafter"/>
</dbReference>
<name>A0A2G5DM99_AQUCA</name>
<reference evidence="2 3" key="1">
    <citation type="submission" date="2017-09" db="EMBL/GenBank/DDBJ databases">
        <title>WGS assembly of Aquilegia coerulea Goldsmith.</title>
        <authorList>
            <person name="Hodges S."/>
            <person name="Kramer E."/>
            <person name="Nordborg M."/>
            <person name="Tomkins J."/>
            <person name="Borevitz J."/>
            <person name="Derieg N."/>
            <person name="Yan J."/>
            <person name="Mihaltcheva S."/>
            <person name="Hayes R.D."/>
            <person name="Rokhsar D."/>
        </authorList>
    </citation>
    <scope>NUCLEOTIDE SEQUENCE [LARGE SCALE GENOMIC DNA]</scope>
    <source>
        <strain evidence="3">cv. Goldsmith</strain>
    </source>
</reference>
<dbReference type="AlphaFoldDB" id="A0A2G5DM99"/>
<dbReference type="Proteomes" id="UP000230069">
    <property type="component" value="Unassembled WGS sequence"/>
</dbReference>
<dbReference type="PANTHER" id="PTHR15657:SF1">
    <property type="entry name" value="THYROID TRANSCRIPTION FACTOR 1-ASSOCIATED PROTEIN 26"/>
    <property type="match status" value="1"/>
</dbReference>
<feature type="region of interest" description="Disordered" evidence="1">
    <location>
        <begin position="142"/>
        <end position="172"/>
    </location>
</feature>
<gene>
    <name evidence="2" type="ORF">AQUCO_01700319v1</name>
</gene>
<sequence>MTKSKDYSEEKRDKVERSKSVMMKNKKKNQKRLGGKGLSLEVFANAKSKDNNYNPAIIKKKREFYKNAKYVKKYKQSLKQQTDTQHRPFMARTISEDGDETNFSKNMEKKNKKNNKQSLEELYANKRQEQEKARLEKEALLQAKKEARERTEGQRKEIRERMYKKTRSGQPVMKYRMEHLLQSIQGSQS</sequence>
<evidence type="ECO:0008006" key="4">
    <source>
        <dbReference type="Google" id="ProtNLM"/>
    </source>
</evidence>